<sequence>DKLLSLLVWPREVSKMDRSKVRQRRNIAFQGLSLYFTIVCLVVFIVIVAYLLNREGKRAPPCDASDSAVITNATLEGEVVRGGDGQLYRPGSYIYLNGSYRVCLCTQEKPCVRKCCPPEETYFMENGSCASRDYPSPFHPLEKELFALRNNKPEKAVVERNFTMIHGSECPHGSILTMLSPEVEPDDEWFLLTNGSLMTILDTYQYNAYCLESFTDDHNISALICLGVSKEEIYITVYSISEFISLPFLLMTFLVYWILPELLNLHGMSLMCYVASMFFAYLCLALNQLFNNQIGTICTVSAFIIQFSFLASFFWLNIMCFDIWWVFSGLRPLRGSVKEREHKKFIIYSIYAWGCPLIIFIITLVMQTVKEIPDTFIKPEFGLNKCWFSTEKATFIYFYLPMGVVVILNIIMFATTALRLVAHTKETDNMLNKNGESQRHNENERQRFNLYLKLFIVMGINWVTEIVSWYLGGPKYLWYITDLTNTLQGVLIFLIFVWKRRILRLLNQKICPNIELVSNTTSSTRSKVSPSRTTSSSLKQPSSNVINFSPDAVALKKLPISDDSDNIA</sequence>
<evidence type="ECO:0000256" key="8">
    <source>
        <dbReference type="ARBA" id="ARBA00023170"/>
    </source>
</evidence>
<evidence type="ECO:0000256" key="6">
    <source>
        <dbReference type="ARBA" id="ARBA00023040"/>
    </source>
</evidence>
<keyword evidence="8" id="KW-0675">Receptor</keyword>
<dbReference type="InterPro" id="IPR036272">
    <property type="entry name" value="Methuselah_N_sf"/>
</dbReference>
<dbReference type="SUPFAM" id="SSF63877">
    <property type="entry name" value="Methuselah ectodomain"/>
    <property type="match status" value="1"/>
</dbReference>
<comment type="similarity">
    <text evidence="2">Belongs to the G-protein coupled receptor 2 family. Mth subfamily.</text>
</comment>
<dbReference type="InterPro" id="IPR051384">
    <property type="entry name" value="Mth_GPCR"/>
</dbReference>
<dbReference type="InterPro" id="IPR023311">
    <property type="entry name" value="Methusela_ecto_dom_2"/>
</dbReference>
<protein>
    <recommendedName>
        <fullName evidence="17">G-protein coupled receptors family 2 profile 2 domain-containing protein</fullName>
    </recommendedName>
</protein>
<feature type="transmembrane region" description="Helical" evidence="11">
    <location>
        <begin position="233"/>
        <end position="258"/>
    </location>
</feature>
<keyword evidence="7 11" id="KW-0472">Membrane</keyword>
<dbReference type="AlphaFoldDB" id="A0A1B6E0C8"/>
<dbReference type="PANTHER" id="PTHR47154:SF2">
    <property type="entry name" value="G-PROTEIN COUPLED RECEPTOR MTH-RELATED"/>
    <property type="match status" value="1"/>
</dbReference>
<dbReference type="EMBL" id="GEDC01018212">
    <property type="protein sequence ID" value="JAS19086.1"/>
    <property type="molecule type" value="Transcribed_RNA"/>
</dbReference>
<dbReference type="GO" id="GO:0005886">
    <property type="term" value="C:plasma membrane"/>
    <property type="evidence" value="ECO:0007669"/>
    <property type="project" value="TreeGrafter"/>
</dbReference>
<dbReference type="GO" id="GO:0007166">
    <property type="term" value="P:cell surface receptor signaling pathway"/>
    <property type="evidence" value="ECO:0007669"/>
    <property type="project" value="InterPro"/>
</dbReference>
<dbReference type="InterPro" id="IPR000832">
    <property type="entry name" value="GPCR_2_secretin-like"/>
</dbReference>
<dbReference type="CDD" id="cd15039">
    <property type="entry name" value="7tmB3_Methuselah-like"/>
    <property type="match status" value="1"/>
</dbReference>
<evidence type="ECO:0000256" key="1">
    <source>
        <dbReference type="ARBA" id="ARBA00004141"/>
    </source>
</evidence>
<reference evidence="15" key="1">
    <citation type="submission" date="2015-12" db="EMBL/GenBank/DDBJ databases">
        <title>De novo transcriptome assembly of four potential Pierce s Disease insect vectors from Arizona vineyards.</title>
        <authorList>
            <person name="Tassone E.E."/>
        </authorList>
    </citation>
    <scope>NUCLEOTIDE SEQUENCE</scope>
</reference>
<feature type="compositionally biased region" description="Low complexity" evidence="10">
    <location>
        <begin position="522"/>
        <end position="537"/>
    </location>
</feature>
<proteinExistence type="inferred from homology"/>
<feature type="transmembrane region" description="Helical" evidence="11">
    <location>
        <begin position="270"/>
        <end position="290"/>
    </location>
</feature>
<dbReference type="PROSITE" id="PS50262">
    <property type="entry name" value="G_PROTEIN_RECEP_F1_2"/>
    <property type="match status" value="1"/>
</dbReference>
<evidence type="ECO:0000256" key="7">
    <source>
        <dbReference type="ARBA" id="ARBA00023136"/>
    </source>
</evidence>
<evidence type="ECO:0000256" key="11">
    <source>
        <dbReference type="SAM" id="Phobius"/>
    </source>
</evidence>
<keyword evidence="5 11" id="KW-1133">Transmembrane helix</keyword>
<feature type="transmembrane region" description="Helical" evidence="11">
    <location>
        <begin position="32"/>
        <end position="52"/>
    </location>
</feature>
<dbReference type="InterPro" id="IPR010596">
    <property type="entry name" value="Methuselah_N_dom"/>
</dbReference>
<feature type="transmembrane region" description="Helical" evidence="11">
    <location>
        <begin position="450"/>
        <end position="470"/>
    </location>
</feature>
<feature type="domain" description="G-protein coupled receptors family 1 profile" evidence="13">
    <location>
        <begin position="195"/>
        <end position="463"/>
    </location>
</feature>
<dbReference type="InterPro" id="IPR017981">
    <property type="entry name" value="GPCR_2-like_7TM"/>
</dbReference>
<evidence type="ECO:0008006" key="17">
    <source>
        <dbReference type="Google" id="ProtNLM"/>
    </source>
</evidence>
<evidence type="ECO:0000259" key="13">
    <source>
        <dbReference type="PROSITE" id="PS50262"/>
    </source>
</evidence>
<dbReference type="EMBL" id="GEDC01005937">
    <property type="protein sequence ID" value="JAS31361.1"/>
    <property type="molecule type" value="Transcribed_RNA"/>
</dbReference>
<dbReference type="GO" id="GO:0008528">
    <property type="term" value="F:G protein-coupled peptide receptor activity"/>
    <property type="evidence" value="ECO:0007669"/>
    <property type="project" value="TreeGrafter"/>
</dbReference>
<evidence type="ECO:0000313" key="15">
    <source>
        <dbReference type="EMBL" id="JAS31361.1"/>
    </source>
</evidence>
<feature type="transmembrane region" description="Helical" evidence="11">
    <location>
        <begin position="345"/>
        <end position="366"/>
    </location>
</feature>
<accession>A0A1B6E0C8</accession>
<evidence type="ECO:0000256" key="9">
    <source>
        <dbReference type="ARBA" id="ARBA00023224"/>
    </source>
</evidence>
<organism evidence="15">
    <name type="scientific">Clastoptera arizonana</name>
    <name type="common">Arizona spittle bug</name>
    <dbReference type="NCBI Taxonomy" id="38151"/>
    <lineage>
        <taxon>Eukaryota</taxon>
        <taxon>Metazoa</taxon>
        <taxon>Ecdysozoa</taxon>
        <taxon>Arthropoda</taxon>
        <taxon>Hexapoda</taxon>
        <taxon>Insecta</taxon>
        <taxon>Pterygota</taxon>
        <taxon>Neoptera</taxon>
        <taxon>Paraneoptera</taxon>
        <taxon>Hemiptera</taxon>
        <taxon>Auchenorrhyncha</taxon>
        <taxon>Cercopoidea</taxon>
        <taxon>Clastopteridae</taxon>
        <taxon>Clastoptera</taxon>
    </lineage>
</organism>
<name>A0A1B6E0C8_9HEMI</name>
<dbReference type="PROSITE" id="PS50261">
    <property type="entry name" value="G_PROTEIN_RECEP_F2_4"/>
    <property type="match status" value="1"/>
</dbReference>
<evidence type="ECO:0000256" key="10">
    <source>
        <dbReference type="SAM" id="MobiDB-lite"/>
    </source>
</evidence>
<dbReference type="InterPro" id="IPR017452">
    <property type="entry name" value="GPCR_Rhodpsn_7TM"/>
</dbReference>
<feature type="transmembrane region" description="Helical" evidence="11">
    <location>
        <begin position="302"/>
        <end position="325"/>
    </location>
</feature>
<gene>
    <name evidence="14" type="ORF">g.37204</name>
    <name evidence="16" type="ORF">g.37213</name>
    <name evidence="15" type="ORF">g.37220</name>
</gene>
<keyword evidence="9" id="KW-0807">Transducer</keyword>
<evidence type="ECO:0000256" key="5">
    <source>
        <dbReference type="ARBA" id="ARBA00022989"/>
    </source>
</evidence>
<evidence type="ECO:0000313" key="16">
    <source>
        <dbReference type="EMBL" id="JAS35870.1"/>
    </source>
</evidence>
<feature type="non-terminal residue" evidence="15">
    <location>
        <position position="1"/>
    </location>
</feature>
<feature type="domain" description="G-protein coupled receptors family 2 profile 2" evidence="12">
    <location>
        <begin position="234"/>
        <end position="500"/>
    </location>
</feature>
<dbReference type="PANTHER" id="PTHR47154">
    <property type="entry name" value="G-PROTEIN COUPLED RECEPTOR MTH-RELATED"/>
    <property type="match status" value="1"/>
</dbReference>
<keyword evidence="4" id="KW-0732">Signal</keyword>
<evidence type="ECO:0000256" key="2">
    <source>
        <dbReference type="ARBA" id="ARBA00008979"/>
    </source>
</evidence>
<comment type="subcellular location">
    <subcellularLocation>
        <location evidence="1">Membrane</location>
        <topology evidence="1">Multi-pass membrane protein</topology>
    </subcellularLocation>
</comment>
<evidence type="ECO:0000256" key="4">
    <source>
        <dbReference type="ARBA" id="ARBA00022729"/>
    </source>
</evidence>
<dbReference type="Pfam" id="PF06652">
    <property type="entry name" value="Methuselah_N"/>
    <property type="match status" value="1"/>
</dbReference>
<dbReference type="Pfam" id="PF00002">
    <property type="entry name" value="7tm_2"/>
    <property type="match status" value="1"/>
</dbReference>
<dbReference type="Gene3D" id="1.20.1070.10">
    <property type="entry name" value="Rhodopsin 7-helix transmembrane proteins"/>
    <property type="match status" value="1"/>
</dbReference>
<keyword evidence="3 11" id="KW-0812">Transmembrane</keyword>
<keyword evidence="6" id="KW-0297">G-protein coupled receptor</keyword>
<feature type="transmembrane region" description="Helical" evidence="11">
    <location>
        <begin position="396"/>
        <end position="421"/>
    </location>
</feature>
<feature type="region of interest" description="Disordered" evidence="10">
    <location>
        <begin position="522"/>
        <end position="545"/>
    </location>
</feature>
<feature type="transmembrane region" description="Helical" evidence="11">
    <location>
        <begin position="476"/>
        <end position="498"/>
    </location>
</feature>
<evidence type="ECO:0000259" key="12">
    <source>
        <dbReference type="PROSITE" id="PS50261"/>
    </source>
</evidence>
<dbReference type="Gene3D" id="2.170.180.11">
    <property type="entry name" value="Methuselah ectodomain, domain 2"/>
    <property type="match status" value="1"/>
</dbReference>
<evidence type="ECO:0000256" key="3">
    <source>
        <dbReference type="ARBA" id="ARBA00022692"/>
    </source>
</evidence>
<dbReference type="EMBL" id="GEDC01001428">
    <property type="protein sequence ID" value="JAS35870.1"/>
    <property type="molecule type" value="Transcribed_RNA"/>
</dbReference>
<evidence type="ECO:0000313" key="14">
    <source>
        <dbReference type="EMBL" id="JAS19086.1"/>
    </source>
</evidence>